<dbReference type="SUPFAM" id="SSF75217">
    <property type="entry name" value="alpha/beta knot"/>
    <property type="match status" value="1"/>
</dbReference>
<name>A0A381PC43_9ZZZZ</name>
<evidence type="ECO:0000259" key="4">
    <source>
        <dbReference type="SMART" id="SM00967"/>
    </source>
</evidence>
<sequence length="269" mass="27878">VDQISSRRNDIVTAFRTAAAGQQERLLLDGRHLIEEALRANLSIKTLAMTASRLADNPLLAESLVEVGTKVISVTESVMDVISPVVTPSGIVALAERPLVTVDDVLRRTPQFVIGLVDVQNPGNLGAVIRTAEAGGATGIAATGKSADPYGWKALRGAMGGTFHIPVTWPTASLSFIADARASGLKVVAAAAGRGKSLYEIDLTVPTLVMVGGEGSGLSQEIVSATDQALFIPMPGSADSLNAATAAALIIYEAFRQRYLAGASSLEGN</sequence>
<dbReference type="SMART" id="SM00967">
    <property type="entry name" value="SpoU_sub_bind"/>
    <property type="match status" value="1"/>
</dbReference>
<dbReference type="InterPro" id="IPR013123">
    <property type="entry name" value="SpoU_subst-bd"/>
</dbReference>
<dbReference type="EMBL" id="UINC01000936">
    <property type="protein sequence ID" value="SUZ64520.1"/>
    <property type="molecule type" value="Genomic_DNA"/>
</dbReference>
<dbReference type="Pfam" id="PF22435">
    <property type="entry name" value="MRM3-like_sub_bind"/>
    <property type="match status" value="1"/>
</dbReference>
<accession>A0A381PC43</accession>
<dbReference type="CDD" id="cd18095">
    <property type="entry name" value="SpoU-like_rRNA-MTase"/>
    <property type="match status" value="1"/>
</dbReference>
<proteinExistence type="inferred from homology"/>
<evidence type="ECO:0000256" key="1">
    <source>
        <dbReference type="ARBA" id="ARBA00007228"/>
    </source>
</evidence>
<evidence type="ECO:0000256" key="2">
    <source>
        <dbReference type="ARBA" id="ARBA00022603"/>
    </source>
</evidence>
<evidence type="ECO:0000313" key="5">
    <source>
        <dbReference type="EMBL" id="SUZ64520.1"/>
    </source>
</evidence>
<reference evidence="5" key="1">
    <citation type="submission" date="2018-05" db="EMBL/GenBank/DDBJ databases">
        <authorList>
            <person name="Lanie J.A."/>
            <person name="Ng W.-L."/>
            <person name="Kazmierczak K.M."/>
            <person name="Andrzejewski T.M."/>
            <person name="Davidsen T.M."/>
            <person name="Wayne K.J."/>
            <person name="Tettelin H."/>
            <person name="Glass J.I."/>
            <person name="Rusch D."/>
            <person name="Podicherti R."/>
            <person name="Tsui H.-C.T."/>
            <person name="Winkler M.E."/>
        </authorList>
    </citation>
    <scope>NUCLEOTIDE SEQUENCE</scope>
</reference>
<dbReference type="PANTHER" id="PTHR43191:SF2">
    <property type="entry name" value="RRNA METHYLTRANSFERASE 3, MITOCHONDRIAL"/>
    <property type="match status" value="1"/>
</dbReference>
<comment type="similarity">
    <text evidence="1">Belongs to the class IV-like SAM-binding methyltransferase superfamily. RNA methyltransferase TrmH family.</text>
</comment>
<dbReference type="GO" id="GO:0006396">
    <property type="term" value="P:RNA processing"/>
    <property type="evidence" value="ECO:0007669"/>
    <property type="project" value="InterPro"/>
</dbReference>
<gene>
    <name evidence="5" type="ORF">METZ01_LOCUS17374</name>
</gene>
<organism evidence="5">
    <name type="scientific">marine metagenome</name>
    <dbReference type="NCBI Taxonomy" id="408172"/>
    <lineage>
        <taxon>unclassified sequences</taxon>
        <taxon>metagenomes</taxon>
        <taxon>ecological metagenomes</taxon>
    </lineage>
</organism>
<evidence type="ECO:0000256" key="3">
    <source>
        <dbReference type="ARBA" id="ARBA00022679"/>
    </source>
</evidence>
<dbReference type="GO" id="GO:0032259">
    <property type="term" value="P:methylation"/>
    <property type="evidence" value="ECO:0007669"/>
    <property type="project" value="UniProtKB-KW"/>
</dbReference>
<dbReference type="AlphaFoldDB" id="A0A381PC43"/>
<dbReference type="InterPro" id="IPR051259">
    <property type="entry name" value="rRNA_Methyltransferase"/>
</dbReference>
<dbReference type="GO" id="GO:0008173">
    <property type="term" value="F:RNA methyltransferase activity"/>
    <property type="evidence" value="ECO:0007669"/>
    <property type="project" value="InterPro"/>
</dbReference>
<protein>
    <recommendedName>
        <fullName evidence="4">RNA 2-O ribose methyltransferase substrate binding domain-containing protein</fullName>
    </recommendedName>
</protein>
<dbReference type="Gene3D" id="3.40.1280.10">
    <property type="match status" value="1"/>
</dbReference>
<feature type="non-terminal residue" evidence="5">
    <location>
        <position position="1"/>
    </location>
</feature>
<keyword evidence="2" id="KW-0489">Methyltransferase</keyword>
<dbReference type="PANTHER" id="PTHR43191">
    <property type="entry name" value="RRNA METHYLTRANSFERASE 3"/>
    <property type="match status" value="1"/>
</dbReference>
<dbReference type="GO" id="GO:0005737">
    <property type="term" value="C:cytoplasm"/>
    <property type="evidence" value="ECO:0007669"/>
    <property type="project" value="UniProtKB-ARBA"/>
</dbReference>
<keyword evidence="3" id="KW-0808">Transferase</keyword>
<dbReference type="InterPro" id="IPR029064">
    <property type="entry name" value="Ribosomal_eL30-like_sf"/>
</dbReference>
<dbReference type="Pfam" id="PF00588">
    <property type="entry name" value="SpoU_methylase"/>
    <property type="match status" value="1"/>
</dbReference>
<dbReference type="Gene3D" id="3.30.1330.30">
    <property type="match status" value="1"/>
</dbReference>
<dbReference type="GO" id="GO:0003723">
    <property type="term" value="F:RNA binding"/>
    <property type="evidence" value="ECO:0007669"/>
    <property type="project" value="InterPro"/>
</dbReference>
<dbReference type="InterPro" id="IPR001537">
    <property type="entry name" value="SpoU_MeTrfase"/>
</dbReference>
<dbReference type="InterPro" id="IPR029028">
    <property type="entry name" value="Alpha/beta_knot_MTases"/>
</dbReference>
<dbReference type="InterPro" id="IPR053888">
    <property type="entry name" value="MRM3-like_sub_bind"/>
</dbReference>
<dbReference type="InterPro" id="IPR029026">
    <property type="entry name" value="tRNA_m1G_MTases_N"/>
</dbReference>
<dbReference type="SUPFAM" id="SSF55315">
    <property type="entry name" value="L30e-like"/>
    <property type="match status" value="1"/>
</dbReference>
<feature type="domain" description="RNA 2-O ribose methyltransferase substrate binding" evidence="4">
    <location>
        <begin position="27"/>
        <end position="101"/>
    </location>
</feature>